<evidence type="ECO:0000313" key="3">
    <source>
        <dbReference type="Proteomes" id="UP001479436"/>
    </source>
</evidence>
<dbReference type="Proteomes" id="UP001479436">
    <property type="component" value="Unassembled WGS sequence"/>
</dbReference>
<feature type="compositionally biased region" description="Low complexity" evidence="1">
    <location>
        <begin position="161"/>
        <end position="174"/>
    </location>
</feature>
<keyword evidence="3" id="KW-1185">Reference proteome</keyword>
<dbReference type="EMBL" id="JASJQH010006905">
    <property type="protein sequence ID" value="KAK9728041.1"/>
    <property type="molecule type" value="Genomic_DNA"/>
</dbReference>
<proteinExistence type="predicted"/>
<organism evidence="2 3">
    <name type="scientific">Basidiobolus ranarum</name>
    <dbReference type="NCBI Taxonomy" id="34480"/>
    <lineage>
        <taxon>Eukaryota</taxon>
        <taxon>Fungi</taxon>
        <taxon>Fungi incertae sedis</taxon>
        <taxon>Zoopagomycota</taxon>
        <taxon>Entomophthoromycotina</taxon>
        <taxon>Basidiobolomycetes</taxon>
        <taxon>Basidiobolales</taxon>
        <taxon>Basidiobolaceae</taxon>
        <taxon>Basidiobolus</taxon>
    </lineage>
</organism>
<feature type="region of interest" description="Disordered" evidence="1">
    <location>
        <begin position="151"/>
        <end position="181"/>
    </location>
</feature>
<name>A0ABR2W9R4_9FUNG</name>
<feature type="region of interest" description="Disordered" evidence="1">
    <location>
        <begin position="88"/>
        <end position="133"/>
    </location>
</feature>
<evidence type="ECO:0000256" key="1">
    <source>
        <dbReference type="SAM" id="MobiDB-lite"/>
    </source>
</evidence>
<protein>
    <submittedName>
        <fullName evidence="2">Uncharacterized protein</fullName>
    </submittedName>
</protein>
<feature type="compositionally biased region" description="Basic residues" evidence="1">
    <location>
        <begin position="95"/>
        <end position="107"/>
    </location>
</feature>
<reference evidence="2 3" key="1">
    <citation type="submission" date="2023-04" db="EMBL/GenBank/DDBJ databases">
        <title>Genome of Basidiobolus ranarum AG-B5.</title>
        <authorList>
            <person name="Stajich J.E."/>
            <person name="Carter-House D."/>
            <person name="Gryganskyi A."/>
        </authorList>
    </citation>
    <scope>NUCLEOTIDE SEQUENCE [LARGE SCALE GENOMIC DNA]</scope>
    <source>
        <strain evidence="2 3">AG-B5</strain>
    </source>
</reference>
<comment type="caution">
    <text evidence="2">The sequence shown here is derived from an EMBL/GenBank/DDBJ whole genome shotgun (WGS) entry which is preliminary data.</text>
</comment>
<sequence>MNKFLSFRSARTTHLFSGTFKEFNRTNIVHTWRFASNHTVSDSLKFSDWKKSDSSTKNTLTLQNKLYGTGLKERRKLEGSSFEELIRSSHPIKNDKKRTRNYGKPVRKPTPDPTQFTIEKPGSEKKNLSPNQLLAREERRLVRKLEKIRSNEKTNTQAPEVTNTNTNVNINTHTHTNHPTESLSEFTIEKITHTEPSLQEDSERTKYTRRKLIIE</sequence>
<gene>
    <name evidence="2" type="ORF">K7432_001357</name>
</gene>
<accession>A0ABR2W9R4</accession>
<evidence type="ECO:0000313" key="2">
    <source>
        <dbReference type="EMBL" id="KAK9728041.1"/>
    </source>
</evidence>